<evidence type="ECO:0000313" key="7">
    <source>
        <dbReference type="EMBL" id="KAH9372596.1"/>
    </source>
</evidence>
<evidence type="ECO:0000256" key="6">
    <source>
        <dbReference type="SAM" id="Phobius"/>
    </source>
</evidence>
<feature type="transmembrane region" description="Helical" evidence="6">
    <location>
        <begin position="368"/>
        <end position="389"/>
    </location>
</feature>
<keyword evidence="2 6" id="KW-0812">Transmembrane</keyword>
<keyword evidence="4 6" id="KW-0472">Membrane</keyword>
<dbReference type="Gene3D" id="1.20.1250.20">
    <property type="entry name" value="MFS general substrate transporter like domains"/>
    <property type="match status" value="1"/>
</dbReference>
<dbReference type="OMA" id="RETTVEC"/>
<feature type="transmembrane region" description="Helical" evidence="6">
    <location>
        <begin position="488"/>
        <end position="506"/>
    </location>
</feature>
<keyword evidence="8" id="KW-1185">Reference proteome</keyword>
<feature type="transmembrane region" description="Helical" evidence="6">
    <location>
        <begin position="401"/>
        <end position="423"/>
    </location>
</feature>
<dbReference type="AlphaFoldDB" id="A0A9J6GDW3"/>
<sequence>MNVLQPSRLLSKELLTCESFDCYDDFGHGPFQRRLLLFRSLAFFLMNANSFVLHLITSDVGHWCKRPPHSNMSAASWITSAIPLESDGSLSRCLRNEHPDEPNNTNTIPCEEWEFEQELASTTIVSEWNLVCQRRSLIAVLILVHNGACAAFAIAAGSLADNGGRLRVLMAAIITLVFSTTATCLSDSYVVYASFKFFVWGSAAVTMALPAVALFEVTTHENRPRHIVLARTVGVVFSDLWYVGWTPVQLDWKLKQTVLVLSTLLLLPALPYIEESPRWLTGQGRLRSAEDVMLSAAKSNIFPTSSTAWLHNKLKGDMSTNAARLTTIQDLLHGLSIRQRALVLCFSFFSITLAAFAIFFSPLHRRSVWLHLPSFLTTLAVYAVMHVLIRRLTMLAVIRGWFMAIGALQCLLSLTVGAGFLLVSEVLLILAKAFYYSGSVMCFVYAMELFPSAVRGTAVCWTFACGRLGAVVASVSLVLQKVGREDAAFHFSGALLFASVFAMGRLPRETTVECAKTDAWRVPTVIRRHMDHMKQTLEGRPEEPGSPMSSHEGANSPGKLAIKS</sequence>
<dbReference type="Pfam" id="PF00083">
    <property type="entry name" value="Sugar_tr"/>
    <property type="match status" value="1"/>
</dbReference>
<feature type="region of interest" description="Disordered" evidence="5">
    <location>
        <begin position="537"/>
        <end position="564"/>
    </location>
</feature>
<keyword evidence="3 6" id="KW-1133">Transmembrane helix</keyword>
<evidence type="ECO:0000313" key="8">
    <source>
        <dbReference type="Proteomes" id="UP000821853"/>
    </source>
</evidence>
<evidence type="ECO:0000256" key="3">
    <source>
        <dbReference type="ARBA" id="ARBA00022989"/>
    </source>
</evidence>
<feature type="transmembrane region" description="Helical" evidence="6">
    <location>
        <begin position="168"/>
        <end position="191"/>
    </location>
</feature>
<name>A0A9J6GDW3_HAELO</name>
<dbReference type="SUPFAM" id="SSF103473">
    <property type="entry name" value="MFS general substrate transporter"/>
    <property type="match status" value="1"/>
</dbReference>
<comment type="subcellular location">
    <subcellularLocation>
        <location evidence="1">Membrane</location>
        <topology evidence="1">Multi-pass membrane protein</topology>
    </subcellularLocation>
</comment>
<dbReference type="OrthoDB" id="6506904at2759"/>
<protein>
    <submittedName>
        <fullName evidence="7">Uncharacterized protein</fullName>
    </submittedName>
</protein>
<gene>
    <name evidence="7" type="ORF">HPB48_019115</name>
</gene>
<dbReference type="GO" id="GO:0016020">
    <property type="term" value="C:membrane"/>
    <property type="evidence" value="ECO:0007669"/>
    <property type="project" value="UniProtKB-SubCell"/>
</dbReference>
<feature type="transmembrane region" description="Helical" evidence="6">
    <location>
        <begin position="136"/>
        <end position="156"/>
    </location>
</feature>
<feature type="transmembrane region" description="Helical" evidence="6">
    <location>
        <begin position="227"/>
        <end position="244"/>
    </location>
</feature>
<feature type="transmembrane region" description="Helical" evidence="6">
    <location>
        <begin position="429"/>
        <end position="447"/>
    </location>
</feature>
<proteinExistence type="predicted"/>
<comment type="caution">
    <text evidence="7">The sequence shown here is derived from an EMBL/GenBank/DDBJ whole genome shotgun (WGS) entry which is preliminary data.</text>
</comment>
<evidence type="ECO:0000256" key="1">
    <source>
        <dbReference type="ARBA" id="ARBA00004141"/>
    </source>
</evidence>
<dbReference type="Proteomes" id="UP000821853">
    <property type="component" value="Chromosome 4"/>
</dbReference>
<feature type="transmembrane region" description="Helical" evidence="6">
    <location>
        <begin position="197"/>
        <end position="215"/>
    </location>
</feature>
<dbReference type="GO" id="GO:0022857">
    <property type="term" value="F:transmembrane transporter activity"/>
    <property type="evidence" value="ECO:0007669"/>
    <property type="project" value="InterPro"/>
</dbReference>
<dbReference type="VEuPathDB" id="VectorBase:HLOH_049693"/>
<accession>A0A9J6GDW3</accession>
<feature type="transmembrane region" description="Helical" evidence="6">
    <location>
        <begin position="459"/>
        <end position="482"/>
    </location>
</feature>
<evidence type="ECO:0000256" key="4">
    <source>
        <dbReference type="ARBA" id="ARBA00023136"/>
    </source>
</evidence>
<evidence type="ECO:0000256" key="5">
    <source>
        <dbReference type="SAM" id="MobiDB-lite"/>
    </source>
</evidence>
<dbReference type="InterPro" id="IPR036259">
    <property type="entry name" value="MFS_trans_sf"/>
</dbReference>
<feature type="transmembrane region" description="Helical" evidence="6">
    <location>
        <begin position="36"/>
        <end position="56"/>
    </location>
</feature>
<organism evidence="7 8">
    <name type="scientific">Haemaphysalis longicornis</name>
    <name type="common">Bush tick</name>
    <dbReference type="NCBI Taxonomy" id="44386"/>
    <lineage>
        <taxon>Eukaryota</taxon>
        <taxon>Metazoa</taxon>
        <taxon>Ecdysozoa</taxon>
        <taxon>Arthropoda</taxon>
        <taxon>Chelicerata</taxon>
        <taxon>Arachnida</taxon>
        <taxon>Acari</taxon>
        <taxon>Parasitiformes</taxon>
        <taxon>Ixodida</taxon>
        <taxon>Ixodoidea</taxon>
        <taxon>Ixodidae</taxon>
        <taxon>Haemaphysalinae</taxon>
        <taxon>Haemaphysalis</taxon>
    </lineage>
</organism>
<feature type="transmembrane region" description="Helical" evidence="6">
    <location>
        <begin position="341"/>
        <end position="362"/>
    </location>
</feature>
<reference evidence="7 8" key="1">
    <citation type="journal article" date="2020" name="Cell">
        <title>Large-Scale Comparative Analyses of Tick Genomes Elucidate Their Genetic Diversity and Vector Capacities.</title>
        <authorList>
            <consortium name="Tick Genome and Microbiome Consortium (TIGMIC)"/>
            <person name="Jia N."/>
            <person name="Wang J."/>
            <person name="Shi W."/>
            <person name="Du L."/>
            <person name="Sun Y."/>
            <person name="Zhan W."/>
            <person name="Jiang J.F."/>
            <person name="Wang Q."/>
            <person name="Zhang B."/>
            <person name="Ji P."/>
            <person name="Bell-Sakyi L."/>
            <person name="Cui X.M."/>
            <person name="Yuan T.T."/>
            <person name="Jiang B.G."/>
            <person name="Yang W.F."/>
            <person name="Lam T.T."/>
            <person name="Chang Q.C."/>
            <person name="Ding S.J."/>
            <person name="Wang X.J."/>
            <person name="Zhu J.G."/>
            <person name="Ruan X.D."/>
            <person name="Zhao L."/>
            <person name="Wei J.T."/>
            <person name="Ye R.Z."/>
            <person name="Que T.C."/>
            <person name="Du C.H."/>
            <person name="Zhou Y.H."/>
            <person name="Cheng J.X."/>
            <person name="Dai P.F."/>
            <person name="Guo W.B."/>
            <person name="Han X.H."/>
            <person name="Huang E.J."/>
            <person name="Li L.F."/>
            <person name="Wei W."/>
            <person name="Gao Y.C."/>
            <person name="Liu J.Z."/>
            <person name="Shao H.Z."/>
            <person name="Wang X."/>
            <person name="Wang C.C."/>
            <person name="Yang T.C."/>
            <person name="Huo Q.B."/>
            <person name="Li W."/>
            <person name="Chen H.Y."/>
            <person name="Chen S.E."/>
            <person name="Zhou L.G."/>
            <person name="Ni X.B."/>
            <person name="Tian J.H."/>
            <person name="Sheng Y."/>
            <person name="Liu T."/>
            <person name="Pan Y.S."/>
            <person name="Xia L.Y."/>
            <person name="Li J."/>
            <person name="Zhao F."/>
            <person name="Cao W.C."/>
        </authorList>
    </citation>
    <scope>NUCLEOTIDE SEQUENCE [LARGE SCALE GENOMIC DNA]</scope>
    <source>
        <strain evidence="7">HaeL-2018</strain>
    </source>
</reference>
<dbReference type="InterPro" id="IPR005828">
    <property type="entry name" value="MFS_sugar_transport-like"/>
</dbReference>
<dbReference type="PANTHER" id="PTHR24064">
    <property type="entry name" value="SOLUTE CARRIER FAMILY 22 MEMBER"/>
    <property type="match status" value="1"/>
</dbReference>
<dbReference type="EMBL" id="JABSTR010000006">
    <property type="protein sequence ID" value="KAH9372596.1"/>
    <property type="molecule type" value="Genomic_DNA"/>
</dbReference>
<evidence type="ECO:0000256" key="2">
    <source>
        <dbReference type="ARBA" id="ARBA00022692"/>
    </source>
</evidence>